<dbReference type="EMBL" id="AGBW02008030">
    <property type="protein sequence ID" value="OWR54271.1"/>
    <property type="molecule type" value="Genomic_DNA"/>
</dbReference>
<comment type="subcellular location">
    <subcellularLocation>
        <location evidence="1">Membrane</location>
        <topology evidence="1">Multi-pass membrane protein</topology>
    </subcellularLocation>
</comment>
<feature type="transmembrane region" description="Helical" evidence="5">
    <location>
        <begin position="100"/>
        <end position="123"/>
    </location>
</feature>
<dbReference type="GO" id="GO:0016020">
    <property type="term" value="C:membrane"/>
    <property type="evidence" value="ECO:0007669"/>
    <property type="project" value="UniProtKB-SubCell"/>
</dbReference>
<dbReference type="CDD" id="cd03127">
    <property type="entry name" value="tetraspanin_LEL"/>
    <property type="match status" value="1"/>
</dbReference>
<proteinExistence type="predicted"/>
<dbReference type="InterPro" id="IPR008952">
    <property type="entry name" value="Tetraspanin_EC2_sf"/>
</dbReference>
<dbReference type="InParanoid" id="A0A212FKK6"/>
<dbReference type="Proteomes" id="UP000007151">
    <property type="component" value="Unassembled WGS sequence"/>
</dbReference>
<keyword evidence="2 5" id="KW-0812">Transmembrane</keyword>
<dbReference type="Gene3D" id="1.10.1450.10">
    <property type="entry name" value="Tetraspanin"/>
    <property type="match status" value="1"/>
</dbReference>
<evidence type="ECO:0000313" key="6">
    <source>
        <dbReference type="EMBL" id="OWR54271.1"/>
    </source>
</evidence>
<keyword evidence="7" id="KW-1185">Reference proteome</keyword>
<evidence type="ECO:0000256" key="5">
    <source>
        <dbReference type="SAM" id="Phobius"/>
    </source>
</evidence>
<dbReference type="SUPFAM" id="SSF48652">
    <property type="entry name" value="Tetraspanin"/>
    <property type="match status" value="1"/>
</dbReference>
<dbReference type="AlphaFoldDB" id="A0A212FKK6"/>
<evidence type="ECO:0000313" key="7">
    <source>
        <dbReference type="Proteomes" id="UP000007151"/>
    </source>
</evidence>
<protein>
    <submittedName>
        <fullName evidence="6">Tetraspanin E118</fullName>
    </submittedName>
</protein>
<dbReference type="KEGG" id="dpl:KGM_203477"/>
<evidence type="ECO:0000256" key="4">
    <source>
        <dbReference type="ARBA" id="ARBA00023136"/>
    </source>
</evidence>
<accession>A0A212FKK6</accession>
<evidence type="ECO:0000256" key="3">
    <source>
        <dbReference type="ARBA" id="ARBA00022989"/>
    </source>
</evidence>
<organism evidence="6 7">
    <name type="scientific">Danaus plexippus plexippus</name>
    <dbReference type="NCBI Taxonomy" id="278856"/>
    <lineage>
        <taxon>Eukaryota</taxon>
        <taxon>Metazoa</taxon>
        <taxon>Ecdysozoa</taxon>
        <taxon>Arthropoda</taxon>
        <taxon>Hexapoda</taxon>
        <taxon>Insecta</taxon>
        <taxon>Pterygota</taxon>
        <taxon>Neoptera</taxon>
        <taxon>Endopterygota</taxon>
        <taxon>Lepidoptera</taxon>
        <taxon>Glossata</taxon>
        <taxon>Ditrysia</taxon>
        <taxon>Papilionoidea</taxon>
        <taxon>Nymphalidae</taxon>
        <taxon>Danainae</taxon>
        <taxon>Danaini</taxon>
        <taxon>Danaina</taxon>
        <taxon>Danaus</taxon>
        <taxon>Danaus</taxon>
    </lineage>
</organism>
<evidence type="ECO:0000256" key="2">
    <source>
        <dbReference type="ARBA" id="ARBA00022692"/>
    </source>
</evidence>
<name>A0A212FKK6_DANPL</name>
<reference evidence="6 7" key="1">
    <citation type="journal article" date="2011" name="Cell">
        <title>The monarch butterfly genome yields insights into long-distance migration.</title>
        <authorList>
            <person name="Zhan S."/>
            <person name="Merlin C."/>
            <person name="Boore J.L."/>
            <person name="Reppert S.M."/>
        </authorList>
    </citation>
    <scope>NUCLEOTIDE SEQUENCE [LARGE SCALE GENOMIC DNA]</scope>
    <source>
        <strain evidence="6">F-2</strain>
    </source>
</reference>
<evidence type="ECO:0000256" key="1">
    <source>
        <dbReference type="ARBA" id="ARBA00004141"/>
    </source>
</evidence>
<dbReference type="STRING" id="278856.A0A212FKK6"/>
<gene>
    <name evidence="6" type="ORF">KGM_203477</name>
</gene>
<dbReference type="Pfam" id="PF00335">
    <property type="entry name" value="Tetraspanin"/>
    <property type="match status" value="1"/>
</dbReference>
<dbReference type="InterPro" id="IPR018499">
    <property type="entry name" value="Tetraspanin/Peripherin"/>
</dbReference>
<comment type="caution">
    <text evidence="6">The sequence shown here is derived from an EMBL/GenBank/DDBJ whole genome shotgun (WGS) entry which is preliminary data.</text>
</comment>
<keyword evidence="3 5" id="KW-1133">Transmembrane helix</keyword>
<keyword evidence="4 5" id="KW-0472">Membrane</keyword>
<sequence length="134" mass="14703">MIALAAAKLYVVVVVFRNLSDIKDLVKEWLEEAFLRLEIREQFYVMQSTFQCCGTTGPNSYNVALPPSCCPSVVQTCEASSAFEGCNKVVADFFETYGEVIGIIVAVIVAIEVLAVVLSFSFCSTVGSNRRRTV</sequence>